<gene>
    <name evidence="6" type="ORF">JOE69_001491</name>
</gene>
<dbReference type="RefSeq" id="WP_309797422.1">
    <property type="nucleotide sequence ID" value="NZ_BAAAHY010000001.1"/>
</dbReference>
<dbReference type="Gene3D" id="3.90.1720.10">
    <property type="entry name" value="endopeptidase domain like (from Nostoc punctiforme)"/>
    <property type="match status" value="1"/>
</dbReference>
<evidence type="ECO:0000313" key="6">
    <source>
        <dbReference type="EMBL" id="MDR6269253.1"/>
    </source>
</evidence>
<dbReference type="EMBL" id="JAVDQF010000001">
    <property type="protein sequence ID" value="MDR6269253.1"/>
    <property type="molecule type" value="Genomic_DNA"/>
</dbReference>
<proteinExistence type="inferred from homology"/>
<keyword evidence="4" id="KW-0788">Thiol protease</keyword>
<sequence length="244" mass="24540">MSSKTSIGRHRAANVSTNPLTAVSKAVASNAGSFGRQAAVVVVATGLVTSLGLPAEAADTGRASAENASSSLKIAAQTVTAAADATVVFDRPATSSTPKPAISTRTAVQSDRVATTTATAEKPVATEAADVQAGAGLAAVVAYALSGKGKPYVWGGTTPNGWDCSGFTGWAYAQAGISLPRTNQWNVMKQTSTPQPGDLVVQNGGSHVAIYLGNGMEIGALNPSQGTLITSVAEVGSSVFYTLR</sequence>
<dbReference type="InterPro" id="IPR038765">
    <property type="entry name" value="Papain-like_cys_pep_sf"/>
</dbReference>
<dbReference type="InterPro" id="IPR051794">
    <property type="entry name" value="PG_Endopeptidase_C40"/>
</dbReference>
<feature type="domain" description="NlpC/P60" evidence="5">
    <location>
        <begin position="134"/>
        <end position="244"/>
    </location>
</feature>
<dbReference type="PROSITE" id="PS51935">
    <property type="entry name" value="NLPC_P60"/>
    <property type="match status" value="1"/>
</dbReference>
<dbReference type="InterPro" id="IPR000064">
    <property type="entry name" value="NLP_P60_dom"/>
</dbReference>
<comment type="caution">
    <text evidence="6">The sequence shown here is derived from an EMBL/GenBank/DDBJ whole genome shotgun (WGS) entry which is preliminary data.</text>
</comment>
<keyword evidence="3 6" id="KW-0378">Hydrolase</keyword>
<dbReference type="PANTHER" id="PTHR47359">
    <property type="entry name" value="PEPTIDOGLYCAN DL-ENDOPEPTIDASE CWLO"/>
    <property type="match status" value="1"/>
</dbReference>
<dbReference type="GO" id="GO:0016787">
    <property type="term" value="F:hydrolase activity"/>
    <property type="evidence" value="ECO:0007669"/>
    <property type="project" value="UniProtKB-KW"/>
</dbReference>
<organism evidence="6 7">
    <name type="scientific">Arthrobacter russicus</name>
    <dbReference type="NCBI Taxonomy" id="172040"/>
    <lineage>
        <taxon>Bacteria</taxon>
        <taxon>Bacillati</taxon>
        <taxon>Actinomycetota</taxon>
        <taxon>Actinomycetes</taxon>
        <taxon>Micrococcales</taxon>
        <taxon>Micrococcaceae</taxon>
        <taxon>Arthrobacter</taxon>
    </lineage>
</organism>
<name>A0ABU1JA14_9MICC</name>
<dbReference type="Proteomes" id="UP001185069">
    <property type="component" value="Unassembled WGS sequence"/>
</dbReference>
<keyword evidence="2" id="KW-0645">Protease</keyword>
<evidence type="ECO:0000256" key="4">
    <source>
        <dbReference type="ARBA" id="ARBA00022807"/>
    </source>
</evidence>
<reference evidence="6 7" key="1">
    <citation type="submission" date="2023-07" db="EMBL/GenBank/DDBJ databases">
        <title>Sequencing the genomes of 1000 actinobacteria strains.</title>
        <authorList>
            <person name="Klenk H.-P."/>
        </authorList>
    </citation>
    <scope>NUCLEOTIDE SEQUENCE [LARGE SCALE GENOMIC DNA]</scope>
    <source>
        <strain evidence="6 7">DSM 14555</strain>
    </source>
</reference>
<evidence type="ECO:0000259" key="5">
    <source>
        <dbReference type="PROSITE" id="PS51935"/>
    </source>
</evidence>
<accession>A0ABU1JA14</accession>
<protein>
    <submittedName>
        <fullName evidence="6">Cell wall-associated NlpC family hydrolase</fullName>
    </submittedName>
</protein>
<evidence type="ECO:0000313" key="7">
    <source>
        <dbReference type="Proteomes" id="UP001185069"/>
    </source>
</evidence>
<dbReference type="Pfam" id="PF00877">
    <property type="entry name" value="NLPC_P60"/>
    <property type="match status" value="1"/>
</dbReference>
<comment type="similarity">
    <text evidence="1">Belongs to the peptidase C40 family.</text>
</comment>
<evidence type="ECO:0000256" key="1">
    <source>
        <dbReference type="ARBA" id="ARBA00007074"/>
    </source>
</evidence>
<evidence type="ECO:0000256" key="3">
    <source>
        <dbReference type="ARBA" id="ARBA00022801"/>
    </source>
</evidence>
<dbReference type="SUPFAM" id="SSF54001">
    <property type="entry name" value="Cysteine proteinases"/>
    <property type="match status" value="1"/>
</dbReference>
<evidence type="ECO:0000256" key="2">
    <source>
        <dbReference type="ARBA" id="ARBA00022670"/>
    </source>
</evidence>
<dbReference type="PANTHER" id="PTHR47359:SF3">
    <property type="entry name" value="NLP_P60 DOMAIN-CONTAINING PROTEIN-RELATED"/>
    <property type="match status" value="1"/>
</dbReference>
<keyword evidence="7" id="KW-1185">Reference proteome</keyword>